<comment type="caution">
    <text evidence="1">The sequence shown here is derived from an EMBL/GenBank/DDBJ whole genome shotgun (WGS) entry which is preliminary data.</text>
</comment>
<proteinExistence type="predicted"/>
<sequence>MRLETGLRRRAGAWRLVCRMVWRRRSGAVLPSAWRRAEAWRLRAVLCCRMGIRRLRLIVWRRAAAWRLRAALGCRGVRGPLLRMLSTRAGT</sequence>
<dbReference type="RefSeq" id="WP_144646143.1">
    <property type="nucleotide sequence ID" value="NZ_BNAX01000026.1"/>
</dbReference>
<reference evidence="1 2" key="1">
    <citation type="submission" date="2019-07" db="EMBL/GenBank/DDBJ databases">
        <title>New species of Amycolatopsis and Streptomyces.</title>
        <authorList>
            <person name="Duangmal K."/>
            <person name="Teo W.F.A."/>
            <person name="Lipun K."/>
        </authorList>
    </citation>
    <scope>NUCLEOTIDE SEQUENCE [LARGE SCALE GENOMIC DNA]</scope>
    <source>
        <strain evidence="1 2">JCM 30562</strain>
    </source>
</reference>
<organism evidence="1 2">
    <name type="scientific">Amycolatopsis acidiphila</name>
    <dbReference type="NCBI Taxonomy" id="715473"/>
    <lineage>
        <taxon>Bacteria</taxon>
        <taxon>Bacillati</taxon>
        <taxon>Actinomycetota</taxon>
        <taxon>Actinomycetes</taxon>
        <taxon>Pseudonocardiales</taxon>
        <taxon>Pseudonocardiaceae</taxon>
        <taxon>Amycolatopsis</taxon>
    </lineage>
</organism>
<name>A0A557ZNH6_9PSEU</name>
<accession>A0A557ZNH6</accession>
<evidence type="ECO:0000313" key="1">
    <source>
        <dbReference type="EMBL" id="TVT13584.1"/>
    </source>
</evidence>
<dbReference type="EMBL" id="VJZA01000161">
    <property type="protein sequence ID" value="TVT13584.1"/>
    <property type="molecule type" value="Genomic_DNA"/>
</dbReference>
<dbReference type="Proteomes" id="UP000318578">
    <property type="component" value="Unassembled WGS sequence"/>
</dbReference>
<protein>
    <submittedName>
        <fullName evidence="1">Uncharacterized protein</fullName>
    </submittedName>
</protein>
<dbReference type="AlphaFoldDB" id="A0A557ZNH6"/>
<keyword evidence="2" id="KW-1185">Reference proteome</keyword>
<evidence type="ECO:0000313" key="2">
    <source>
        <dbReference type="Proteomes" id="UP000318578"/>
    </source>
</evidence>
<gene>
    <name evidence="1" type="ORF">FNH06_38900</name>
</gene>